<evidence type="ECO:0000313" key="2">
    <source>
        <dbReference type="Proteomes" id="UP000663419"/>
    </source>
</evidence>
<dbReference type="AlphaFoldDB" id="A0A8A1LKR0"/>
<dbReference type="Proteomes" id="UP000663419">
    <property type="component" value="Chromosome 3"/>
</dbReference>
<organism evidence="1 2">
    <name type="scientific">Ajellomyces capsulatus (strain H88)</name>
    <name type="common">Darling's disease fungus</name>
    <name type="synonym">Histoplasma capsulatum</name>
    <dbReference type="NCBI Taxonomy" id="544711"/>
    <lineage>
        <taxon>Eukaryota</taxon>
        <taxon>Fungi</taxon>
        <taxon>Dikarya</taxon>
        <taxon>Ascomycota</taxon>
        <taxon>Pezizomycotina</taxon>
        <taxon>Eurotiomycetes</taxon>
        <taxon>Eurotiomycetidae</taxon>
        <taxon>Onygenales</taxon>
        <taxon>Ajellomycetaceae</taxon>
        <taxon>Histoplasma</taxon>
    </lineage>
</organism>
<name>A0A8A1LKR0_AJEC8</name>
<accession>A0A8A1LKR0</accession>
<reference evidence="1" key="1">
    <citation type="submission" date="2021-01" db="EMBL/GenBank/DDBJ databases">
        <title>Chromosome-level genome assembly of a human fungal pathogen reveals clustering of transcriptionally co-regulated genes.</title>
        <authorList>
            <person name="Voorhies M."/>
            <person name="Cohen S."/>
            <person name="Shea T.P."/>
            <person name="Petrus S."/>
            <person name="Munoz J.F."/>
            <person name="Poplawski S."/>
            <person name="Goldman W.E."/>
            <person name="Michael T."/>
            <person name="Cuomo C.A."/>
            <person name="Sil A."/>
            <person name="Beyhan S."/>
        </authorList>
    </citation>
    <scope>NUCLEOTIDE SEQUENCE</scope>
    <source>
        <strain evidence="1">H88</strain>
    </source>
</reference>
<evidence type="ECO:0000313" key="1">
    <source>
        <dbReference type="EMBL" id="QSS53044.1"/>
    </source>
</evidence>
<dbReference type="InterPro" id="IPR036397">
    <property type="entry name" value="RNaseH_sf"/>
</dbReference>
<dbReference type="VEuPathDB" id="FungiDB:I7I53_00175"/>
<dbReference type="EMBL" id="CP069104">
    <property type="protein sequence ID" value="QSS53044.1"/>
    <property type="molecule type" value="Genomic_DNA"/>
</dbReference>
<dbReference type="Gene3D" id="3.30.420.10">
    <property type="entry name" value="Ribonuclease H-like superfamily/Ribonuclease H"/>
    <property type="match status" value="1"/>
</dbReference>
<gene>
    <name evidence="1" type="ORF">I7I53_00175</name>
</gene>
<dbReference type="GO" id="GO:0003676">
    <property type="term" value="F:nucleic acid binding"/>
    <property type="evidence" value="ECO:0007669"/>
    <property type="project" value="InterPro"/>
</dbReference>
<sequence>MSFSDEAIFEIELDISSCYVCHSVDKDYESRYLLSIFKSEYISVGVWGAISWDFKSKLVFIPSNIQMNSKEYIKIILLHDYSHYIHILEKHGIAL</sequence>
<protein>
    <submittedName>
        <fullName evidence="1">Uncharacterized protein</fullName>
    </submittedName>
</protein>
<proteinExistence type="predicted"/>